<gene>
    <name evidence="2" type="ORF">phytr_10880</name>
</gene>
<dbReference type="AlphaFoldDB" id="A0A2P1P9U4"/>
<organism evidence="2 3">
    <name type="scientific">Candidatus Phycorickettsia trachydisci</name>
    <dbReference type="NCBI Taxonomy" id="2115978"/>
    <lineage>
        <taxon>Bacteria</taxon>
        <taxon>Pseudomonadati</taxon>
        <taxon>Pseudomonadota</taxon>
        <taxon>Alphaproteobacteria</taxon>
        <taxon>Rickettsiales</taxon>
        <taxon>Rickettsiaceae</taxon>
        <taxon>Candidatus Phycorickettsia</taxon>
    </lineage>
</organism>
<dbReference type="KEGG" id="ptc:phytr_10880"/>
<keyword evidence="1" id="KW-1133">Transmembrane helix</keyword>
<proteinExistence type="predicted"/>
<evidence type="ECO:0000313" key="3">
    <source>
        <dbReference type="Proteomes" id="UP000241762"/>
    </source>
</evidence>
<evidence type="ECO:0000313" key="2">
    <source>
        <dbReference type="EMBL" id="AVP88015.1"/>
    </source>
</evidence>
<evidence type="ECO:0000256" key="1">
    <source>
        <dbReference type="SAM" id="Phobius"/>
    </source>
</evidence>
<reference evidence="2 3" key="1">
    <citation type="submission" date="2018-03" db="EMBL/GenBank/DDBJ databases">
        <title>A gene transfer event suggests a long-term partnership between eustigmatophyte algae and a novel lineage of endosymbiotic bacteria.</title>
        <authorList>
            <person name="Yurchenko T."/>
            <person name="Sevcikova T."/>
            <person name="Pribyl P."/>
            <person name="El Karkouri K."/>
            <person name="Klimes V."/>
            <person name="Amaral R."/>
            <person name="Zbrankova V."/>
            <person name="Kim E."/>
            <person name="Raoult D."/>
            <person name="Santos L.M.A."/>
            <person name="Elias M."/>
        </authorList>
    </citation>
    <scope>NUCLEOTIDE SEQUENCE [LARGE SCALE GENOMIC DNA]</scope>
    <source>
        <strain evidence="2">CCALA 838</strain>
    </source>
</reference>
<protein>
    <submittedName>
        <fullName evidence="2">Uncharacterized protein</fullName>
    </submittedName>
</protein>
<dbReference type="Proteomes" id="UP000241762">
    <property type="component" value="Chromosome"/>
</dbReference>
<keyword evidence="1" id="KW-0812">Transmembrane</keyword>
<dbReference type="RefSeq" id="WP_106874839.1">
    <property type="nucleotide sequence ID" value="NZ_CP027845.1"/>
</dbReference>
<keyword evidence="1" id="KW-0472">Membrane</keyword>
<name>A0A2P1P9U4_9RICK</name>
<dbReference type="EMBL" id="CP027845">
    <property type="protein sequence ID" value="AVP88015.1"/>
    <property type="molecule type" value="Genomic_DNA"/>
</dbReference>
<sequence length="129" mass="13943">MDTKVLEGARWEMQYVHPECQDTQIMNAILTGLRDSRVLDGALGLCINSGVAAIIGSAVGVISVCIIQNLLSVLSDIKNSTNTEKLFRMEFDQFTCEDSLATQNSKLDNVDSKDLAGDDSAINSVECIA</sequence>
<accession>A0A2P1P9U4</accession>
<feature type="transmembrane region" description="Helical" evidence="1">
    <location>
        <begin position="42"/>
        <end position="67"/>
    </location>
</feature>
<keyword evidence="3" id="KW-1185">Reference proteome</keyword>